<feature type="region of interest" description="Disordered" evidence="1">
    <location>
        <begin position="671"/>
        <end position="716"/>
    </location>
</feature>
<protein>
    <submittedName>
        <fullName evidence="3">Uncharacterized protein</fullName>
    </submittedName>
</protein>
<keyword evidence="2" id="KW-1133">Transmembrane helix</keyword>
<feature type="compositionally biased region" description="Polar residues" evidence="1">
    <location>
        <begin position="706"/>
        <end position="716"/>
    </location>
</feature>
<feature type="compositionally biased region" description="Basic and acidic residues" evidence="1">
    <location>
        <begin position="111"/>
        <end position="129"/>
    </location>
</feature>
<keyword evidence="2" id="KW-0812">Transmembrane</keyword>
<evidence type="ECO:0000256" key="2">
    <source>
        <dbReference type="SAM" id="Phobius"/>
    </source>
</evidence>
<keyword evidence="4" id="KW-1185">Reference proteome</keyword>
<sequence>MSDIYTPPPRTAYYLAQAFYMPSDKGDRWAISFSGRSSVLVASALSVVVTLSFAALWKIICFVSLMFQGNESRRRFVGMIMLWNSGDAIAAFLRLVTYTVRCYPRTITRPKTEESATPHRATKELKTGESETPSGDLPNTNQEGKRPKQRGDFLYGLSLCLVCFAVWGGSVAMSTVVSWLVSIGHVAPVNPSVLFYPDIPGEVAVQQLKDFGLRAPGILRSLGSVEAAKVTLRTRVSIEGGDAGLIPNGTDLGHELNYDYNLTGVELGLRGGDGLSLGVKGFCRTEYDWYRPDMSTNASDVYHLWNNENQSRSIRLSEDAITRAPTAAFLLPNEYFTAAVGPPADSNYSFAIIVSSARRTSVTEGSDPWYTTELRDQPADLSHYNAKFWMKRARPILSCWEQMKWLHKGTALDSIADLRYQTDRTIPDVLVAVLEATFFGGPMLVRLGNASGDSALRSRTTSPNGVIDASMSSIDTDMERLVLASFVATRNIFNDATMFGGSEQNYPNVFRGGNGQPEEGSGHFVVSSPDIQTFSLTGIICLVSILVFLTAIWLLLELLLLVLKGRHHPFWCRYHVLDAVQLFRCLYEKNDPDRKFTKTDRPTSEDLPKIRPYGGWRCNEGVPQQQIFREANGKDTIFNIEDDFCLLTPCKEKSCMGHILKDLAREVNRNSVIEPKEPVRSDRTTPDPDTAMPQGDYEKRPAHDTINPSNLSNGHS</sequence>
<dbReference type="AlphaFoldDB" id="A0AAJ0HYT3"/>
<name>A0AAJ0HYT3_9PEZI</name>
<dbReference type="EMBL" id="JAULSX010000010">
    <property type="protein sequence ID" value="KAK3485406.1"/>
    <property type="molecule type" value="Genomic_DNA"/>
</dbReference>
<gene>
    <name evidence="3" type="ORF">B0T23DRAFT_46911</name>
</gene>
<dbReference type="Proteomes" id="UP001285908">
    <property type="component" value="Unassembled WGS sequence"/>
</dbReference>
<feature type="transmembrane region" description="Helical" evidence="2">
    <location>
        <begin position="536"/>
        <end position="563"/>
    </location>
</feature>
<reference evidence="3 4" key="1">
    <citation type="journal article" date="2023" name="Mol. Phylogenet. Evol.">
        <title>Genome-scale phylogeny and comparative genomics of the fungal order Sordariales.</title>
        <authorList>
            <person name="Hensen N."/>
            <person name="Bonometti L."/>
            <person name="Westerberg I."/>
            <person name="Brannstrom I.O."/>
            <person name="Guillou S."/>
            <person name="Cros-Aarteil S."/>
            <person name="Calhoun S."/>
            <person name="Haridas S."/>
            <person name="Kuo A."/>
            <person name="Mondo S."/>
            <person name="Pangilinan J."/>
            <person name="Riley R."/>
            <person name="LaButti K."/>
            <person name="Andreopoulos B."/>
            <person name="Lipzen A."/>
            <person name="Chen C."/>
            <person name="Yan M."/>
            <person name="Daum C."/>
            <person name="Ng V."/>
            <person name="Clum A."/>
            <person name="Steindorff A."/>
            <person name="Ohm R.A."/>
            <person name="Martin F."/>
            <person name="Silar P."/>
            <person name="Natvig D.O."/>
            <person name="Lalanne C."/>
            <person name="Gautier V."/>
            <person name="Ament-Velasquez S.L."/>
            <person name="Kruys A."/>
            <person name="Hutchinson M.I."/>
            <person name="Powell A.J."/>
            <person name="Barry K."/>
            <person name="Miller A.N."/>
            <person name="Grigoriev I.V."/>
            <person name="Debuchy R."/>
            <person name="Gladieux P."/>
            <person name="Hiltunen Thoren M."/>
            <person name="Johannesson H."/>
        </authorList>
    </citation>
    <scope>NUCLEOTIDE SEQUENCE [LARGE SCALE GENOMIC DNA]</scope>
    <source>
        <strain evidence="3 4">FGSC 10403</strain>
    </source>
</reference>
<feature type="compositionally biased region" description="Polar residues" evidence="1">
    <location>
        <begin position="130"/>
        <end position="142"/>
    </location>
</feature>
<dbReference type="GeneID" id="87878932"/>
<feature type="compositionally biased region" description="Basic and acidic residues" evidence="1">
    <location>
        <begin position="671"/>
        <end position="686"/>
    </location>
</feature>
<evidence type="ECO:0000313" key="3">
    <source>
        <dbReference type="EMBL" id="KAK3485406.1"/>
    </source>
</evidence>
<accession>A0AAJ0HYT3</accession>
<feature type="transmembrane region" description="Helical" evidence="2">
    <location>
        <begin position="153"/>
        <end position="181"/>
    </location>
</feature>
<evidence type="ECO:0000256" key="1">
    <source>
        <dbReference type="SAM" id="MobiDB-lite"/>
    </source>
</evidence>
<feature type="transmembrane region" description="Helical" evidence="2">
    <location>
        <begin position="39"/>
        <end position="67"/>
    </location>
</feature>
<proteinExistence type="predicted"/>
<organism evidence="3 4">
    <name type="scientific">Neurospora hispaniola</name>
    <dbReference type="NCBI Taxonomy" id="588809"/>
    <lineage>
        <taxon>Eukaryota</taxon>
        <taxon>Fungi</taxon>
        <taxon>Dikarya</taxon>
        <taxon>Ascomycota</taxon>
        <taxon>Pezizomycotina</taxon>
        <taxon>Sordariomycetes</taxon>
        <taxon>Sordariomycetidae</taxon>
        <taxon>Sordariales</taxon>
        <taxon>Sordariaceae</taxon>
        <taxon>Neurospora</taxon>
    </lineage>
</organism>
<keyword evidence="2" id="KW-0472">Membrane</keyword>
<feature type="region of interest" description="Disordered" evidence="1">
    <location>
        <begin position="111"/>
        <end position="146"/>
    </location>
</feature>
<comment type="caution">
    <text evidence="3">The sequence shown here is derived from an EMBL/GenBank/DDBJ whole genome shotgun (WGS) entry which is preliminary data.</text>
</comment>
<dbReference type="RefSeq" id="XP_062688310.1">
    <property type="nucleotide sequence ID" value="XM_062841310.1"/>
</dbReference>
<evidence type="ECO:0000313" key="4">
    <source>
        <dbReference type="Proteomes" id="UP001285908"/>
    </source>
</evidence>